<accession>A0A177C8U6</accession>
<evidence type="ECO:0000313" key="3">
    <source>
        <dbReference type="Proteomes" id="UP000077069"/>
    </source>
</evidence>
<keyword evidence="1" id="KW-1133">Transmembrane helix</keyword>
<proteinExistence type="predicted"/>
<organism evidence="2 3">
    <name type="scientific">Paraphaeosphaeria sporulosa</name>
    <dbReference type="NCBI Taxonomy" id="1460663"/>
    <lineage>
        <taxon>Eukaryota</taxon>
        <taxon>Fungi</taxon>
        <taxon>Dikarya</taxon>
        <taxon>Ascomycota</taxon>
        <taxon>Pezizomycotina</taxon>
        <taxon>Dothideomycetes</taxon>
        <taxon>Pleosporomycetidae</taxon>
        <taxon>Pleosporales</taxon>
        <taxon>Massarineae</taxon>
        <taxon>Didymosphaeriaceae</taxon>
        <taxon>Paraphaeosphaeria</taxon>
    </lineage>
</organism>
<dbReference type="GeneID" id="28771479"/>
<reference evidence="2 3" key="1">
    <citation type="submission" date="2016-05" db="EMBL/GenBank/DDBJ databases">
        <title>Comparative analysis of secretome profiles of manganese(II)-oxidizing ascomycete fungi.</title>
        <authorList>
            <consortium name="DOE Joint Genome Institute"/>
            <person name="Zeiner C.A."/>
            <person name="Purvine S.O."/>
            <person name="Zink E.M."/>
            <person name="Wu S."/>
            <person name="Pasa-Tolic L."/>
            <person name="Chaput D.L."/>
            <person name="Haridas S."/>
            <person name="Grigoriev I.V."/>
            <person name="Santelli C.M."/>
            <person name="Hansel C.M."/>
        </authorList>
    </citation>
    <scope>NUCLEOTIDE SEQUENCE [LARGE SCALE GENOMIC DNA]</scope>
    <source>
        <strain evidence="2 3">AP3s5-JAC2a</strain>
    </source>
</reference>
<dbReference type="AlphaFoldDB" id="A0A177C8U6"/>
<protein>
    <submittedName>
        <fullName evidence="2">Uncharacterized protein</fullName>
    </submittedName>
</protein>
<feature type="transmembrane region" description="Helical" evidence="1">
    <location>
        <begin position="62"/>
        <end position="83"/>
    </location>
</feature>
<keyword evidence="1" id="KW-0472">Membrane</keyword>
<dbReference type="EMBL" id="KV441555">
    <property type="protein sequence ID" value="OAG03282.1"/>
    <property type="molecule type" value="Genomic_DNA"/>
</dbReference>
<evidence type="ECO:0000256" key="1">
    <source>
        <dbReference type="SAM" id="Phobius"/>
    </source>
</evidence>
<keyword evidence="3" id="KW-1185">Reference proteome</keyword>
<name>A0A177C8U6_9PLEO</name>
<evidence type="ECO:0000313" key="2">
    <source>
        <dbReference type="EMBL" id="OAG03282.1"/>
    </source>
</evidence>
<dbReference type="RefSeq" id="XP_018033647.1">
    <property type="nucleotide sequence ID" value="XM_018187993.1"/>
</dbReference>
<sequence length="112" mass="12819">MRRGIQVILNLRPSDGVSCRRGNSDINWWEFTFIHSLNFYLEWWACGRRIISEHISPAPNEILFVLANFDVFLFSAVCSFAFLHSPVLALVSSFVPSPWTGPRICGIQTTWS</sequence>
<keyword evidence="1" id="KW-0812">Transmembrane</keyword>
<dbReference type="InParanoid" id="A0A177C8U6"/>
<dbReference type="Proteomes" id="UP000077069">
    <property type="component" value="Unassembled WGS sequence"/>
</dbReference>
<gene>
    <name evidence="2" type="ORF">CC84DRAFT_965475</name>
</gene>